<reference evidence="5 6" key="1">
    <citation type="submission" date="2018-01" db="EMBL/GenBank/DDBJ databases">
        <title>Complete genome sequences of the type strains of Marinobacter flavimaris and Marinobacter maroccanus.</title>
        <authorList>
            <person name="Palau M."/>
            <person name="Boujida N."/>
            <person name="Manresa A."/>
            <person name="Minana-Galbis D."/>
        </authorList>
    </citation>
    <scope>NUCLEOTIDE SEQUENCE [LARGE SCALE GENOMIC DNA]</scope>
    <source>
        <strain evidence="5 6">N4</strain>
    </source>
</reference>
<evidence type="ECO:0000259" key="4">
    <source>
        <dbReference type="PROSITE" id="PS50926"/>
    </source>
</evidence>
<evidence type="ECO:0000256" key="2">
    <source>
        <dbReference type="SAM" id="MobiDB-lite"/>
    </source>
</evidence>
<dbReference type="Proteomes" id="UP000239917">
    <property type="component" value="Unassembled WGS sequence"/>
</dbReference>
<dbReference type="RefSeq" id="WP_104322470.1">
    <property type="nucleotide sequence ID" value="NZ_PSSX01000013.1"/>
</dbReference>
<dbReference type="PROSITE" id="PS50926">
    <property type="entry name" value="TRAM"/>
    <property type="match status" value="1"/>
</dbReference>
<comment type="caution">
    <text evidence="5">The sequence shown here is derived from an EMBL/GenBank/DDBJ whole genome shotgun (WGS) entry which is preliminary data.</text>
</comment>
<protein>
    <recommendedName>
        <fullName evidence="4">TRAM domain-containing protein</fullName>
    </recommendedName>
</protein>
<evidence type="ECO:0000256" key="3">
    <source>
        <dbReference type="SAM" id="SignalP"/>
    </source>
</evidence>
<feature type="signal peptide" evidence="3">
    <location>
        <begin position="1"/>
        <end position="20"/>
    </location>
</feature>
<accession>A0A2S5Z835</accession>
<keyword evidence="6" id="KW-1185">Reference proteome</keyword>
<dbReference type="OrthoDB" id="6344911at2"/>
<feature type="chain" id="PRO_5015467200" description="TRAM domain-containing protein" evidence="3">
    <location>
        <begin position="21"/>
        <end position="673"/>
    </location>
</feature>
<evidence type="ECO:0000256" key="1">
    <source>
        <dbReference type="ARBA" id="ARBA00022679"/>
    </source>
</evidence>
<gene>
    <name evidence="5" type="ORF">KEHDKFFH_13995</name>
</gene>
<evidence type="ECO:0000313" key="6">
    <source>
        <dbReference type="Proteomes" id="UP000239917"/>
    </source>
</evidence>
<dbReference type="AlphaFoldDB" id="A0A2S5Z835"/>
<dbReference type="GO" id="GO:0016740">
    <property type="term" value="F:transferase activity"/>
    <property type="evidence" value="ECO:0007669"/>
    <property type="project" value="UniProtKB-KW"/>
</dbReference>
<dbReference type="EMBL" id="PSSX01000013">
    <property type="protein sequence ID" value="PPI83478.1"/>
    <property type="molecule type" value="Genomic_DNA"/>
</dbReference>
<feature type="domain" description="TRAM" evidence="4">
    <location>
        <begin position="82"/>
        <end position="148"/>
    </location>
</feature>
<organism evidence="5 6">
    <name type="scientific">Marinobacter maroccanus</name>
    <dbReference type="NCBI Taxonomy" id="2055143"/>
    <lineage>
        <taxon>Bacteria</taxon>
        <taxon>Pseudomonadati</taxon>
        <taxon>Pseudomonadota</taxon>
        <taxon>Gammaproteobacteria</taxon>
        <taxon>Pseudomonadales</taxon>
        <taxon>Marinobacteraceae</taxon>
        <taxon>Marinobacter</taxon>
    </lineage>
</organism>
<keyword evidence="1" id="KW-0808">Transferase</keyword>
<feature type="compositionally biased region" description="Low complexity" evidence="2">
    <location>
        <begin position="27"/>
        <end position="38"/>
    </location>
</feature>
<proteinExistence type="predicted"/>
<evidence type="ECO:0000313" key="5">
    <source>
        <dbReference type="EMBL" id="PPI83478.1"/>
    </source>
</evidence>
<keyword evidence="3" id="KW-0732">Signal</keyword>
<name>A0A2S5Z835_9GAMM</name>
<dbReference type="PROSITE" id="PS51257">
    <property type="entry name" value="PROKAR_LIPOPROTEIN"/>
    <property type="match status" value="1"/>
</dbReference>
<feature type="region of interest" description="Disordered" evidence="2">
    <location>
        <begin position="24"/>
        <end position="50"/>
    </location>
</feature>
<dbReference type="InterPro" id="IPR002792">
    <property type="entry name" value="TRAM_dom"/>
</dbReference>
<sequence>MHSFKQLGLLSAITASLTLAGCGGSSSSGSSTDVTPETEGTEVGGTVSAPGGMVAQFEPVSPFQLAAEFFIPSAAASITGLEPVEGADVELIRVDNDGNQVGEVLARTTTSITGDYTLNVPAGTSLAGNLIVRITGSNNNQLRAQVVEQDVDIDPISEFILQKFIEQGANLETLETDKVVKLQGQAEQFDLTAEADLTNMLATLDSQLGDFVEGQVDLISTPEGDVTEIAGDFRSSALNLGLHDSDGQGYGTFAMDIYGDSFSFSDNGEGEVGVTLDVGYSAYANFVGADDGTPWVNYFPEPDVNESESFVATYTNNGVLTLEGEFEEEIDGDFGFRFPPVTYRLQKNTSNNLFFLLAQEAVVRYRTVDTNNDGQKDAIDPNQKDGDEILRSLEYFARLPENATASDLSGDFGLVSLLTYLGEGSGIRVESETSTVNFDGSGNFVVTGGSLFEIFRDATGNMTNLEGTAGDDSGSVTLEADGTISAIGGGAANGFVNDTFDFVAVPNFNGTNPDDGTDFAEFNHSLMVKLPNGTAPDLTDRTYRVFLLSVTFENDGSIYLNYTGFDSTLSFASNESASIDAKYSSVVKSGSLASEVGVENFPLENDLTVSLDGTGSLNLTAPQASGGDGVTSMDGFMSADGSLGLLRTSFDADGAGSGASFNELGLVVLVELP</sequence>